<dbReference type="Proteomes" id="UP001174909">
    <property type="component" value="Unassembled WGS sequence"/>
</dbReference>
<dbReference type="PRINTS" id="PR00368">
    <property type="entry name" value="FADPNR"/>
</dbReference>
<evidence type="ECO:0000259" key="4">
    <source>
        <dbReference type="Pfam" id="PF07992"/>
    </source>
</evidence>
<comment type="similarity">
    <text evidence="1">Belongs to the class-II pyridine nucleotide-disulfide oxidoreductase family.</text>
</comment>
<dbReference type="Gene3D" id="3.50.50.60">
    <property type="entry name" value="FAD/NAD(P)-binding domain"/>
    <property type="match status" value="1"/>
</dbReference>
<gene>
    <name evidence="5" type="ORF">GBAR_LOCUS13272</name>
</gene>
<accession>A0AA35S384</accession>
<evidence type="ECO:0000256" key="3">
    <source>
        <dbReference type="ARBA" id="ARBA00023002"/>
    </source>
</evidence>
<dbReference type="GO" id="GO:0097237">
    <property type="term" value="P:cellular response to toxic substance"/>
    <property type="evidence" value="ECO:0007669"/>
    <property type="project" value="UniProtKB-ARBA"/>
</dbReference>
<name>A0AA35S384_GEOBA</name>
<proteinExistence type="inferred from homology"/>
<feature type="domain" description="FAD/NAD(P)-binding" evidence="4">
    <location>
        <begin position="3"/>
        <end position="109"/>
    </location>
</feature>
<dbReference type="AlphaFoldDB" id="A0AA35S384"/>
<evidence type="ECO:0000256" key="1">
    <source>
        <dbReference type="ARBA" id="ARBA00009333"/>
    </source>
</evidence>
<evidence type="ECO:0000313" key="6">
    <source>
        <dbReference type="Proteomes" id="UP001174909"/>
    </source>
</evidence>
<dbReference type="PANTHER" id="PTHR48105">
    <property type="entry name" value="THIOREDOXIN REDUCTASE 1-RELATED-RELATED"/>
    <property type="match status" value="1"/>
</dbReference>
<evidence type="ECO:0000256" key="2">
    <source>
        <dbReference type="ARBA" id="ARBA00022630"/>
    </source>
</evidence>
<keyword evidence="6" id="KW-1185">Reference proteome</keyword>
<dbReference type="InterPro" id="IPR036188">
    <property type="entry name" value="FAD/NAD-bd_sf"/>
</dbReference>
<comment type="caution">
    <text evidence="5">The sequence shown here is derived from an EMBL/GenBank/DDBJ whole genome shotgun (WGS) entry which is preliminary data.</text>
</comment>
<dbReference type="GO" id="GO:0016491">
    <property type="term" value="F:oxidoreductase activity"/>
    <property type="evidence" value="ECO:0007669"/>
    <property type="project" value="UniProtKB-KW"/>
</dbReference>
<keyword evidence="3" id="KW-0560">Oxidoreductase</keyword>
<keyword evidence="2" id="KW-0285">Flavoprotein</keyword>
<protein>
    <submittedName>
        <fullName evidence="5">Thioredoxin reductase tcpT</fullName>
    </submittedName>
</protein>
<evidence type="ECO:0000313" key="5">
    <source>
        <dbReference type="EMBL" id="CAI8022625.1"/>
    </source>
</evidence>
<dbReference type="Pfam" id="PF07992">
    <property type="entry name" value="Pyr_redox_2"/>
    <property type="match status" value="1"/>
</dbReference>
<reference evidence="5" key="1">
    <citation type="submission" date="2023-03" db="EMBL/GenBank/DDBJ databases">
        <authorList>
            <person name="Steffen K."/>
            <person name="Cardenas P."/>
        </authorList>
    </citation>
    <scope>NUCLEOTIDE SEQUENCE</scope>
</reference>
<dbReference type="EMBL" id="CASHTH010001969">
    <property type="protein sequence ID" value="CAI8022625.1"/>
    <property type="molecule type" value="Genomic_DNA"/>
</dbReference>
<dbReference type="PRINTS" id="PR00469">
    <property type="entry name" value="PNDRDTASEII"/>
</dbReference>
<dbReference type="SUPFAM" id="SSF51905">
    <property type="entry name" value="FAD/NAD(P)-binding domain"/>
    <property type="match status" value="1"/>
</dbReference>
<dbReference type="InterPro" id="IPR023753">
    <property type="entry name" value="FAD/NAD-binding_dom"/>
</dbReference>
<organism evidence="5 6">
    <name type="scientific">Geodia barretti</name>
    <name type="common">Barrett's horny sponge</name>
    <dbReference type="NCBI Taxonomy" id="519541"/>
    <lineage>
        <taxon>Eukaryota</taxon>
        <taxon>Metazoa</taxon>
        <taxon>Porifera</taxon>
        <taxon>Demospongiae</taxon>
        <taxon>Heteroscleromorpha</taxon>
        <taxon>Tetractinellida</taxon>
        <taxon>Astrophorina</taxon>
        <taxon>Geodiidae</taxon>
        <taxon>Geodia</taxon>
    </lineage>
</organism>
<sequence length="190" mass="20234">MADVLIIGDGPGGLSAALFLAKNDMDVTVFGQNKTFMHDAMLYNYLGIPEVTGTEFQEISRRQVEGFGSKILDVEVTEVETGGVEFSVSTAAGDKHQGKYLIVATGFEEALVEKLGLGTDSDNDDAIIADREGKTAVENLYVIGWLTRGQRTQAIISAGEGAAAALSILSTEAGRDVHDFDVVKEDGDDE</sequence>
<dbReference type="InterPro" id="IPR050097">
    <property type="entry name" value="Ferredoxin-NADP_redctase_2"/>
</dbReference>